<proteinExistence type="predicted"/>
<sequence>MSTSAGKFEKQPMEAHPDSVKSRQADKELVFLIKGKLEAISTLKSIYRVPEELKRARENAEKVYVPDKIAIGPFHQDKLRLKSFQEHKWHYLYTLLSRKPELEAILSECVKALKELEQTARNCFAERVNLTSDEFVEMMLLDGCFIIELFFKYSMKGLRRGGDPIFASAGLFFDIRCDLILLENQIPLIILHRLFEIVPIPPQCDQLLSELAYRYFRSMLPGSKEALSHKFSQEGNHLLDLIHQCYLPTYAKVQSKKAISPAEITSARSFQKRNRIKFMRFRAKSLLDIHFEDGILEIAPMRTHKFTEILFANLIALEQFHTEIQYFRSYALLMAGFMKSEKDAEFFRRLGIFILDEGQKDEDIFNLFVRLCENVDVKEFYYSGLLEQIEEYRRRRKSWKQAFKCTCFRTSTPT</sequence>
<evidence type="ECO:0000313" key="1">
    <source>
        <dbReference type="EMBL" id="KAI4334966.1"/>
    </source>
</evidence>
<dbReference type="Proteomes" id="UP000828941">
    <property type="component" value="Chromosome 6"/>
</dbReference>
<gene>
    <name evidence="1" type="ORF">L6164_013658</name>
</gene>
<protein>
    <submittedName>
        <fullName evidence="1">Uncharacterized protein</fullName>
    </submittedName>
</protein>
<comment type="caution">
    <text evidence="1">The sequence shown here is derived from an EMBL/GenBank/DDBJ whole genome shotgun (WGS) entry which is preliminary data.</text>
</comment>
<evidence type="ECO:0000313" key="2">
    <source>
        <dbReference type="Proteomes" id="UP000828941"/>
    </source>
</evidence>
<keyword evidence="2" id="KW-1185">Reference proteome</keyword>
<name>A0ACB9NIG8_BAUVA</name>
<accession>A0ACB9NIG8</accession>
<dbReference type="EMBL" id="CM039431">
    <property type="protein sequence ID" value="KAI4334966.1"/>
    <property type="molecule type" value="Genomic_DNA"/>
</dbReference>
<reference evidence="1 2" key="1">
    <citation type="journal article" date="2022" name="DNA Res.">
        <title>Chromosomal-level genome assembly of the orchid tree Bauhinia variegata (Leguminosae; Cercidoideae) supports the allotetraploid origin hypothesis of Bauhinia.</title>
        <authorList>
            <person name="Zhong Y."/>
            <person name="Chen Y."/>
            <person name="Zheng D."/>
            <person name="Pang J."/>
            <person name="Liu Y."/>
            <person name="Luo S."/>
            <person name="Meng S."/>
            <person name="Qian L."/>
            <person name="Wei D."/>
            <person name="Dai S."/>
            <person name="Zhou R."/>
        </authorList>
    </citation>
    <scope>NUCLEOTIDE SEQUENCE [LARGE SCALE GENOMIC DNA]</scope>
    <source>
        <strain evidence="1">BV-YZ2020</strain>
    </source>
</reference>
<organism evidence="1 2">
    <name type="scientific">Bauhinia variegata</name>
    <name type="common">Purple orchid tree</name>
    <name type="synonym">Phanera variegata</name>
    <dbReference type="NCBI Taxonomy" id="167791"/>
    <lineage>
        <taxon>Eukaryota</taxon>
        <taxon>Viridiplantae</taxon>
        <taxon>Streptophyta</taxon>
        <taxon>Embryophyta</taxon>
        <taxon>Tracheophyta</taxon>
        <taxon>Spermatophyta</taxon>
        <taxon>Magnoliopsida</taxon>
        <taxon>eudicotyledons</taxon>
        <taxon>Gunneridae</taxon>
        <taxon>Pentapetalae</taxon>
        <taxon>rosids</taxon>
        <taxon>fabids</taxon>
        <taxon>Fabales</taxon>
        <taxon>Fabaceae</taxon>
        <taxon>Cercidoideae</taxon>
        <taxon>Cercideae</taxon>
        <taxon>Bauhiniinae</taxon>
        <taxon>Bauhinia</taxon>
    </lineage>
</organism>